<gene>
    <name evidence="1" type="ORF">SAMEA44547418_01223</name>
</gene>
<dbReference type="AlphaFoldDB" id="A0A239ZC46"/>
<dbReference type="PROSITE" id="PS51273">
    <property type="entry name" value="GATASE_TYPE_1"/>
    <property type="match status" value="1"/>
</dbReference>
<organism evidence="1 2">
    <name type="scientific">Veillonella rodentium</name>
    <dbReference type="NCBI Taxonomy" id="248315"/>
    <lineage>
        <taxon>Bacteria</taxon>
        <taxon>Bacillati</taxon>
        <taxon>Bacillota</taxon>
        <taxon>Negativicutes</taxon>
        <taxon>Veillonellales</taxon>
        <taxon>Veillonellaceae</taxon>
        <taxon>Veillonella</taxon>
    </lineage>
</organism>
<sequence length="246" mass="27390">MTKPFIGISGNILRDNGGPYVDLLRSYVNQDYPRSIEKTGGIPVIIPFTQNLDVARETVAKLDGLLLSGGHDVYPLHYGEEPLQGLGDVFPERDQFDFALIKAAEEKQIPIFCICRGLQILNVYRGGSLFQDLKYDQNCTIKHSQNQTPSLGTHTVEIKTNSKLASAIGYNTWITNSHHHQTVKNVGKGLQVVARAKDGTVEGLEDPSYPWLVACQFHPEMMSTSDENAKRLFTAFVKAVRENITK</sequence>
<dbReference type="SUPFAM" id="SSF52317">
    <property type="entry name" value="Class I glutamine amidotransferase-like"/>
    <property type="match status" value="1"/>
</dbReference>
<dbReference type="CDD" id="cd01745">
    <property type="entry name" value="GATase1_2"/>
    <property type="match status" value="1"/>
</dbReference>
<dbReference type="InterPro" id="IPR011697">
    <property type="entry name" value="Peptidase_C26"/>
</dbReference>
<dbReference type="PANTHER" id="PTHR43235">
    <property type="entry name" value="GLUTAMINE AMIDOTRANSFERASE PB2B2.05-RELATED"/>
    <property type="match status" value="1"/>
</dbReference>
<evidence type="ECO:0000313" key="2">
    <source>
        <dbReference type="Proteomes" id="UP000214973"/>
    </source>
</evidence>
<dbReference type="InterPro" id="IPR029062">
    <property type="entry name" value="Class_I_gatase-like"/>
</dbReference>
<keyword evidence="1" id="KW-0315">Glutamine amidotransferase</keyword>
<dbReference type="InterPro" id="IPR044668">
    <property type="entry name" value="PuuD-like"/>
</dbReference>
<dbReference type="EMBL" id="LT906470">
    <property type="protein sequence ID" value="SNV68721.1"/>
    <property type="molecule type" value="Genomic_DNA"/>
</dbReference>
<dbReference type="GO" id="GO:0005829">
    <property type="term" value="C:cytosol"/>
    <property type="evidence" value="ECO:0007669"/>
    <property type="project" value="TreeGrafter"/>
</dbReference>
<dbReference type="GO" id="GO:0006598">
    <property type="term" value="P:polyamine catabolic process"/>
    <property type="evidence" value="ECO:0007669"/>
    <property type="project" value="TreeGrafter"/>
</dbReference>
<keyword evidence="2" id="KW-1185">Reference proteome</keyword>
<dbReference type="KEGG" id="vrm:44547418_01223"/>
<protein>
    <submittedName>
        <fullName evidence="1">Putative glutamine amidotransferase Rv2859c</fullName>
        <ecNumber evidence="1">2.4.2.-</ecNumber>
    </submittedName>
</protein>
<reference evidence="1 2" key="1">
    <citation type="submission" date="2017-06" db="EMBL/GenBank/DDBJ databases">
        <authorList>
            <consortium name="Pathogen Informatics"/>
        </authorList>
    </citation>
    <scope>NUCLEOTIDE SEQUENCE [LARGE SCALE GENOMIC DNA]</scope>
    <source>
        <strain evidence="1 2">NCTC12018</strain>
    </source>
</reference>
<keyword evidence="1" id="KW-0808">Transferase</keyword>
<dbReference type="Gene3D" id="3.40.50.880">
    <property type="match status" value="1"/>
</dbReference>
<dbReference type="EC" id="2.4.2.-" evidence="1"/>
<proteinExistence type="predicted"/>
<dbReference type="RefSeq" id="WP_095066160.1">
    <property type="nucleotide sequence ID" value="NZ_LT906470.1"/>
</dbReference>
<dbReference type="PANTHER" id="PTHR43235:SF1">
    <property type="entry name" value="GLUTAMINE AMIDOTRANSFERASE PB2B2.05-RELATED"/>
    <property type="match status" value="1"/>
</dbReference>
<dbReference type="FunFam" id="3.40.50.880:FF:000030">
    <property type="entry name" value="Gamma-glutamyl-gamma-aminobutyrate hydrolase PuuD"/>
    <property type="match status" value="1"/>
</dbReference>
<accession>A0A239ZC46</accession>
<name>A0A239ZC46_9FIRM</name>
<keyword evidence="1" id="KW-0328">Glycosyltransferase</keyword>
<dbReference type="GO" id="GO:0033969">
    <property type="term" value="F:gamma-glutamyl-gamma-aminobutyrate hydrolase activity"/>
    <property type="evidence" value="ECO:0007669"/>
    <property type="project" value="TreeGrafter"/>
</dbReference>
<dbReference type="GO" id="GO:0016757">
    <property type="term" value="F:glycosyltransferase activity"/>
    <property type="evidence" value="ECO:0007669"/>
    <property type="project" value="UniProtKB-KW"/>
</dbReference>
<dbReference type="Proteomes" id="UP000214973">
    <property type="component" value="Chromosome 1"/>
</dbReference>
<evidence type="ECO:0000313" key="1">
    <source>
        <dbReference type="EMBL" id="SNV68721.1"/>
    </source>
</evidence>
<dbReference type="Pfam" id="PF07722">
    <property type="entry name" value="Peptidase_C26"/>
    <property type="match status" value="1"/>
</dbReference>